<feature type="non-terminal residue" evidence="2">
    <location>
        <position position="1"/>
    </location>
</feature>
<protein>
    <submittedName>
        <fullName evidence="2">Transglutaminase</fullName>
    </submittedName>
</protein>
<dbReference type="Pfam" id="PF13559">
    <property type="entry name" value="DUF4129"/>
    <property type="match status" value="1"/>
</dbReference>
<keyword evidence="3" id="KW-1185">Reference proteome</keyword>
<comment type="caution">
    <text evidence="2">The sequence shown here is derived from an EMBL/GenBank/DDBJ whole genome shotgun (WGS) entry which is preliminary data.</text>
</comment>
<organism evidence="2 3">
    <name type="scientific">Alkalihalophilus lindianensis</name>
    <dbReference type="NCBI Taxonomy" id="1630542"/>
    <lineage>
        <taxon>Bacteria</taxon>
        <taxon>Bacillati</taxon>
        <taxon>Bacillota</taxon>
        <taxon>Bacilli</taxon>
        <taxon>Bacillales</taxon>
        <taxon>Bacillaceae</taxon>
        <taxon>Alkalihalophilus</taxon>
    </lineage>
</organism>
<proteinExistence type="predicted"/>
<gene>
    <name evidence="2" type="ORF">RYX56_23260</name>
</gene>
<dbReference type="EMBL" id="JAWJBA010000518">
    <property type="protein sequence ID" value="MDV2687269.1"/>
    <property type="molecule type" value="Genomic_DNA"/>
</dbReference>
<feature type="domain" description="Protein-glutamine gamma-glutamyltransferase-like C-terminal" evidence="1">
    <location>
        <begin position="29"/>
        <end position="82"/>
    </location>
</feature>
<dbReference type="RefSeq" id="WP_336623197.1">
    <property type="nucleotide sequence ID" value="NZ_JAWJBA010000518.1"/>
</dbReference>
<dbReference type="InterPro" id="IPR025403">
    <property type="entry name" value="TgpA-like_C"/>
</dbReference>
<accession>A0ABU3XIM3</accession>
<feature type="non-terminal residue" evidence="2">
    <location>
        <position position="87"/>
    </location>
</feature>
<evidence type="ECO:0000259" key="1">
    <source>
        <dbReference type="Pfam" id="PF13559"/>
    </source>
</evidence>
<sequence length="87" mass="10851">LYRIRGRWFPYILLLRYRFKQQDETIATAYLILLGQLDRYGLKRKENQTLRNYAQYIDSFFSTKEMTRLTNQYEQYLYHQRLPKGSW</sequence>
<reference evidence="2 3" key="1">
    <citation type="submission" date="2023-10" db="EMBL/GenBank/DDBJ databases">
        <title>Screening of Alkalihalobacillus lindianensis BZ-TG-R113 and Its Alleviation of Salt Stress on Rapeseed Growth.</title>
        <authorList>
            <person name="Zhao B."/>
            <person name="Guo T."/>
        </authorList>
    </citation>
    <scope>NUCLEOTIDE SEQUENCE [LARGE SCALE GENOMIC DNA]</scope>
    <source>
        <strain evidence="2 3">BZ-TG-R113</strain>
    </source>
</reference>
<dbReference type="Proteomes" id="UP001287282">
    <property type="component" value="Unassembled WGS sequence"/>
</dbReference>
<evidence type="ECO:0000313" key="2">
    <source>
        <dbReference type="EMBL" id="MDV2687269.1"/>
    </source>
</evidence>
<name>A0ABU3XIM3_9BACI</name>
<evidence type="ECO:0000313" key="3">
    <source>
        <dbReference type="Proteomes" id="UP001287282"/>
    </source>
</evidence>